<dbReference type="AlphaFoldDB" id="C1D6R0"/>
<evidence type="ECO:0000313" key="1">
    <source>
        <dbReference type="EMBL" id="ACO74167.1"/>
    </source>
</evidence>
<dbReference type="Proteomes" id="UP000002010">
    <property type="component" value="Chromosome"/>
</dbReference>
<evidence type="ECO:0000313" key="2">
    <source>
        <dbReference type="Proteomes" id="UP000002010"/>
    </source>
</evidence>
<reference evidence="1 2" key="1">
    <citation type="journal article" date="2009" name="PLoS Genet.">
        <title>The complete genome and proteome of Laribacter hongkongensis reveal potential mechanisms for adaptations to different temperatures and habitats.</title>
        <authorList>
            <person name="Woo P.C."/>
            <person name="Lau S.K."/>
            <person name="Tse H."/>
            <person name="Teng J.L."/>
            <person name="Curreem S.O."/>
            <person name="Tsang A.K."/>
            <person name="Fan R.Y."/>
            <person name="Wong G.K."/>
            <person name="Huang Y."/>
            <person name="Loman N.J."/>
            <person name="Snyder L.A."/>
            <person name="Cai J.J."/>
            <person name="Huang J.D."/>
            <person name="Mak W."/>
            <person name="Pallen M.J."/>
            <person name="Lok S."/>
            <person name="Yuen K.Y."/>
        </authorList>
    </citation>
    <scope>NUCLEOTIDE SEQUENCE [LARGE SCALE GENOMIC DNA]</scope>
    <source>
        <strain evidence="1 2">HLHK9</strain>
    </source>
</reference>
<protein>
    <submittedName>
        <fullName evidence="1">Uncharacterized protein</fullName>
    </submittedName>
</protein>
<sequence>MALLSRFYTGNGSLDETVAAVNLTLSEFAYHRENVRKTG</sequence>
<keyword evidence="2" id="KW-1185">Reference proteome</keyword>
<dbReference type="KEGG" id="lhk:LHK_01176"/>
<dbReference type="STRING" id="557598.LHK_01176"/>
<dbReference type="EMBL" id="CP001154">
    <property type="protein sequence ID" value="ACO74167.1"/>
    <property type="molecule type" value="Genomic_DNA"/>
</dbReference>
<name>C1D6R0_LARHH</name>
<organism evidence="1 2">
    <name type="scientific">Laribacter hongkongensis (strain HLHK9)</name>
    <dbReference type="NCBI Taxonomy" id="557598"/>
    <lineage>
        <taxon>Bacteria</taxon>
        <taxon>Pseudomonadati</taxon>
        <taxon>Pseudomonadota</taxon>
        <taxon>Betaproteobacteria</taxon>
        <taxon>Neisseriales</taxon>
        <taxon>Aquaspirillaceae</taxon>
        <taxon>Laribacter</taxon>
    </lineage>
</organism>
<accession>C1D6R0</accession>
<dbReference type="HOGENOM" id="CLU_214901_0_0_4"/>
<gene>
    <name evidence="1" type="ordered locus">LHK_01176</name>
</gene>
<proteinExistence type="predicted"/>